<keyword evidence="2" id="KW-0442">Lipid degradation</keyword>
<dbReference type="InterPro" id="IPR011990">
    <property type="entry name" value="TPR-like_helical_dom_sf"/>
</dbReference>
<feature type="domain" description="PNPLA" evidence="5">
    <location>
        <begin position="295"/>
        <end position="555"/>
    </location>
</feature>
<dbReference type="Pfam" id="PF01734">
    <property type="entry name" value="Patatin"/>
    <property type="match status" value="1"/>
</dbReference>
<dbReference type="Proteomes" id="UP000008315">
    <property type="component" value="Chromosome"/>
</dbReference>
<name>G4SUX6_META2</name>
<evidence type="ECO:0000259" key="5">
    <source>
        <dbReference type="Pfam" id="PF01734"/>
    </source>
</evidence>
<dbReference type="PANTHER" id="PTHR14226:SF78">
    <property type="entry name" value="SLR0060 PROTEIN"/>
    <property type="match status" value="1"/>
</dbReference>
<evidence type="ECO:0000256" key="4">
    <source>
        <dbReference type="SAM" id="Phobius"/>
    </source>
</evidence>
<dbReference type="InterPro" id="IPR002641">
    <property type="entry name" value="PNPLA_dom"/>
</dbReference>
<dbReference type="PATRIC" id="fig|271065.3.peg.2421"/>
<dbReference type="EMBL" id="FO082060">
    <property type="protein sequence ID" value="CCE24035.1"/>
    <property type="molecule type" value="Genomic_DNA"/>
</dbReference>
<evidence type="ECO:0000313" key="6">
    <source>
        <dbReference type="EMBL" id="CCE24035.1"/>
    </source>
</evidence>
<organism evidence="6 7">
    <name type="scientific">Methylotuvimicrobium alcaliphilum (strain DSM 19304 / NCIMB 14124 / VKM B-2133 / 20Z)</name>
    <name type="common">Methylomicrobium alcaliphilum</name>
    <dbReference type="NCBI Taxonomy" id="1091494"/>
    <lineage>
        <taxon>Bacteria</taxon>
        <taxon>Pseudomonadati</taxon>
        <taxon>Pseudomonadota</taxon>
        <taxon>Gammaproteobacteria</taxon>
        <taxon>Methylococcales</taxon>
        <taxon>Methylococcaceae</taxon>
        <taxon>Methylotuvimicrobium</taxon>
    </lineage>
</organism>
<keyword evidence="7" id="KW-1185">Reference proteome</keyword>
<dbReference type="Gene3D" id="3.40.1090.10">
    <property type="entry name" value="Cytosolic phospholipase A2 catalytic domain"/>
    <property type="match status" value="1"/>
</dbReference>
<evidence type="ECO:0000313" key="7">
    <source>
        <dbReference type="Proteomes" id="UP000008315"/>
    </source>
</evidence>
<dbReference type="STRING" id="1091494.MEALZ_2354"/>
<dbReference type="Pfam" id="PF20308">
    <property type="entry name" value="TPR-S"/>
    <property type="match status" value="1"/>
</dbReference>
<evidence type="ECO:0000256" key="1">
    <source>
        <dbReference type="ARBA" id="ARBA00022801"/>
    </source>
</evidence>
<keyword evidence="4" id="KW-1133">Transmembrane helix</keyword>
<keyword evidence="1" id="KW-0378">Hydrolase</keyword>
<accession>G4SUX6</accession>
<dbReference type="PANTHER" id="PTHR14226">
    <property type="entry name" value="NEUROPATHY TARGET ESTERASE/SWISS CHEESE D.MELANOGASTER"/>
    <property type="match status" value="1"/>
</dbReference>
<keyword evidence="4" id="KW-0472">Membrane</keyword>
<dbReference type="SUPFAM" id="SSF52151">
    <property type="entry name" value="FabD/lysophospholipase-like"/>
    <property type="match status" value="1"/>
</dbReference>
<gene>
    <name evidence="6" type="ordered locus">MEALZ_2354</name>
</gene>
<dbReference type="RefSeq" id="WP_014148816.1">
    <property type="nucleotide sequence ID" value="NC_016112.1"/>
</dbReference>
<feature type="transmembrane region" description="Helical" evidence="4">
    <location>
        <begin position="757"/>
        <end position="782"/>
    </location>
</feature>
<dbReference type="InterPro" id="IPR050301">
    <property type="entry name" value="NTE"/>
</dbReference>
<protein>
    <recommendedName>
        <fullName evidence="5">PNPLA domain-containing protein</fullName>
    </recommendedName>
</protein>
<reference evidence="7" key="1">
    <citation type="journal article" date="2012" name="J. Bacteriol.">
        <title>Genome sequence of the haloalkaliphilic methanotrophic bacterium Methylomicrobium alcaliphilum 20Z.</title>
        <authorList>
            <person name="Vuilleumier S."/>
            <person name="Khmelenina V.N."/>
            <person name="Bringel F."/>
            <person name="Reshetnikov A.S."/>
            <person name="Lajus A."/>
            <person name="Mangenot S."/>
            <person name="Rouy Z."/>
            <person name="Op den Camp H.J."/>
            <person name="Jetten M.S."/>
            <person name="Dispirito A.A."/>
            <person name="Dunfield P."/>
            <person name="Klotz M.G."/>
            <person name="Semrau J.D."/>
            <person name="Stein L.Y."/>
            <person name="Barbe V."/>
            <person name="Medigue C."/>
            <person name="Trotsenko Y.A."/>
            <person name="Kalyuzhnaya M.G."/>
        </authorList>
    </citation>
    <scope>NUCLEOTIDE SEQUENCE [LARGE SCALE GENOMIC DNA]</scope>
    <source>
        <strain evidence="7">DSM 19304 / NCIMB 14124 / VKM B-2133 / 20Z</strain>
    </source>
</reference>
<dbReference type="InterPro" id="IPR046880">
    <property type="entry name" value="TPR-S"/>
</dbReference>
<dbReference type="InterPro" id="IPR016035">
    <property type="entry name" value="Acyl_Trfase/lysoPLipase"/>
</dbReference>
<dbReference type="KEGG" id="mah:MEALZ_2354"/>
<dbReference type="Gene3D" id="1.25.40.10">
    <property type="entry name" value="Tetratricopeptide repeat domain"/>
    <property type="match status" value="1"/>
</dbReference>
<feature type="transmembrane region" description="Helical" evidence="4">
    <location>
        <begin position="794"/>
        <end position="819"/>
    </location>
</feature>
<evidence type="ECO:0000256" key="2">
    <source>
        <dbReference type="ARBA" id="ARBA00022963"/>
    </source>
</evidence>
<dbReference type="HOGENOM" id="CLU_328985_0_0_6"/>
<sequence length="869" mass="98242">MMNAIETADNILSGSEFPDLPGLKELIAVLKGELEFSIARRVLEKARDIYPEDIWIVQQLALCTYKDEERYPKHRFEEALTLLESIGLRDSKNRDSETLSLGGAIYKKLWEFCGQIDHLYQSLSFYRAAFETDPDRDLGYAANNAAYLLDLLAARAESLEQRNGIKTKEAQKFRKEASDLRKKSLENLLARQNDPELSKNYWFSVTIGEAYFGLADYAEAGGWLAKARDSEPEPKEWELQSTFRQWVRLAKNQGLDVPDETEEPETWHEAWRALHRLLGDETANALMCYRGKVGLALSGGGFRASFFHLGVMARLAEVDALRGVDVLSTVSGGSILGTQYYLEVQKLLEDSTKKLDRDDYLDVIEMLQKDFLQGVQSNIRLRTFNDFIDNVKMLFSKRYTRSHKLGELYESKLYSQVDDGKAYLPRKMPDLMVEPAHGRYQGKDFRPNFHNWRRRAKVPILMLNTTSLNSGHNWFFTASWMGEPPGLIDIDSNERYRRLYYWQAPEDSLRNFRLGYATAASSCVPGLFEPLVLNGLYPKRAVKLVDGGVYDNQGIQGLLAEGCTLILCSDASGQLNDSHDPADDPGGVVLRTVSVLQDRIREAQYQDLQVRLDSKALESVFFVHTRKGLAPQPLDWIGCDNPGGQTNEEHLTAYGVSKDLQEKIAGLRTDLDSFTEVEAYSLMASGYLMADRQLKDLDQRHKAEGNPGTWGDFDIHAEPQKNWEFLKLKTILAEKPGQQATKQRMDLAFQLQVGGSLFFKACYLVSGLKIAAFGAIGFLLWVMIELVAAQWNSVVFSMSVGGLIVVLLGLLAALFLPAIKWLNPKEEVRSIVIKVAIALTGYLMAKLHLLLFDRLFLKRGRLARLLSLK</sequence>
<keyword evidence="3" id="KW-0443">Lipid metabolism</keyword>
<dbReference type="GO" id="GO:0016787">
    <property type="term" value="F:hydrolase activity"/>
    <property type="evidence" value="ECO:0007669"/>
    <property type="project" value="UniProtKB-KW"/>
</dbReference>
<evidence type="ECO:0000256" key="3">
    <source>
        <dbReference type="ARBA" id="ARBA00023098"/>
    </source>
</evidence>
<feature type="transmembrane region" description="Helical" evidence="4">
    <location>
        <begin position="831"/>
        <end position="852"/>
    </location>
</feature>
<dbReference type="AlphaFoldDB" id="G4SUX6"/>
<dbReference type="GO" id="GO:0016042">
    <property type="term" value="P:lipid catabolic process"/>
    <property type="evidence" value="ECO:0007669"/>
    <property type="project" value="UniProtKB-KW"/>
</dbReference>
<proteinExistence type="predicted"/>
<keyword evidence="4" id="KW-0812">Transmembrane</keyword>